<evidence type="ECO:0000313" key="2">
    <source>
        <dbReference type="EMBL" id="OGY55678.1"/>
    </source>
</evidence>
<dbReference type="EMBL" id="MHIN01000008">
    <property type="protein sequence ID" value="OGY55678.1"/>
    <property type="molecule type" value="Genomic_DNA"/>
</dbReference>
<protein>
    <recommendedName>
        <fullName evidence="1">Methyltransferase type 11 domain-containing protein</fullName>
    </recommendedName>
</protein>
<dbReference type="InterPro" id="IPR029063">
    <property type="entry name" value="SAM-dependent_MTases_sf"/>
</dbReference>
<dbReference type="Proteomes" id="UP000178122">
    <property type="component" value="Unassembled WGS sequence"/>
</dbReference>
<dbReference type="AlphaFoldDB" id="A0A1G1YTJ5"/>
<dbReference type="Pfam" id="PF08241">
    <property type="entry name" value="Methyltransf_11"/>
    <property type="match status" value="1"/>
</dbReference>
<dbReference type="PANTHER" id="PTHR43861:SF1">
    <property type="entry name" value="TRANS-ACONITATE 2-METHYLTRANSFERASE"/>
    <property type="match status" value="1"/>
</dbReference>
<name>A0A1G1YTJ5_9BACT</name>
<feature type="domain" description="Methyltransferase type 11" evidence="1">
    <location>
        <begin position="43"/>
        <end position="134"/>
    </location>
</feature>
<reference evidence="2 3" key="1">
    <citation type="journal article" date="2016" name="Nat. Commun.">
        <title>Thousands of microbial genomes shed light on interconnected biogeochemical processes in an aquifer system.</title>
        <authorList>
            <person name="Anantharaman K."/>
            <person name="Brown C.T."/>
            <person name="Hug L.A."/>
            <person name="Sharon I."/>
            <person name="Castelle C.J."/>
            <person name="Probst A.J."/>
            <person name="Thomas B.C."/>
            <person name="Singh A."/>
            <person name="Wilkins M.J."/>
            <person name="Karaoz U."/>
            <person name="Brodie E.L."/>
            <person name="Williams K.H."/>
            <person name="Hubbard S.S."/>
            <person name="Banfield J.F."/>
        </authorList>
    </citation>
    <scope>NUCLEOTIDE SEQUENCE [LARGE SCALE GENOMIC DNA]</scope>
</reference>
<dbReference type="InterPro" id="IPR013216">
    <property type="entry name" value="Methyltransf_11"/>
</dbReference>
<comment type="caution">
    <text evidence="2">The sequence shown here is derived from an EMBL/GenBank/DDBJ whole genome shotgun (WGS) entry which is preliminary data.</text>
</comment>
<accession>A0A1G1YTJ5</accession>
<evidence type="ECO:0000259" key="1">
    <source>
        <dbReference type="Pfam" id="PF08241"/>
    </source>
</evidence>
<organism evidence="2 3">
    <name type="scientific">Candidatus Buchananbacteria bacterium RIFCSPLOWO2_01_FULL_40_23b</name>
    <dbReference type="NCBI Taxonomy" id="1797544"/>
    <lineage>
        <taxon>Bacteria</taxon>
        <taxon>Candidatus Buchananiibacteriota</taxon>
    </lineage>
</organism>
<sequence>MVNKKWEETDVDCYSQYDASELQILHPQLLQIMGNISGKRIADYGCGEGKFLPELHSNGAQVYGYDISEAMIAQSRKRVGNKAELKVIESGKIPLQDNTIDIVVSNLVLMMCPSTQVIKDIFSEVYKVLVPNGQWTFCITHPAFSDRECTTFRNVFDGHRDYFQQAQPYQFVLKKNDGTEITTDSFRDYHYPLSTYLNLLPQTGFRLERVEEVFVEGNSFPPYFIAKSSAIK</sequence>
<dbReference type="GO" id="GO:0008757">
    <property type="term" value="F:S-adenosylmethionine-dependent methyltransferase activity"/>
    <property type="evidence" value="ECO:0007669"/>
    <property type="project" value="InterPro"/>
</dbReference>
<dbReference type="SUPFAM" id="SSF53335">
    <property type="entry name" value="S-adenosyl-L-methionine-dependent methyltransferases"/>
    <property type="match status" value="1"/>
</dbReference>
<dbReference type="Gene3D" id="3.40.50.150">
    <property type="entry name" value="Vaccinia Virus protein VP39"/>
    <property type="match status" value="1"/>
</dbReference>
<dbReference type="CDD" id="cd02440">
    <property type="entry name" value="AdoMet_MTases"/>
    <property type="match status" value="1"/>
</dbReference>
<evidence type="ECO:0000313" key="3">
    <source>
        <dbReference type="Proteomes" id="UP000178122"/>
    </source>
</evidence>
<gene>
    <name evidence="2" type="ORF">A2912_06210</name>
</gene>
<dbReference type="PANTHER" id="PTHR43861">
    <property type="entry name" value="TRANS-ACONITATE 2-METHYLTRANSFERASE-RELATED"/>
    <property type="match status" value="1"/>
</dbReference>
<proteinExistence type="predicted"/>